<gene>
    <name evidence="4" type="ORF">MUY27_19965</name>
</gene>
<evidence type="ECO:0000259" key="2">
    <source>
        <dbReference type="Pfam" id="PF04773"/>
    </source>
</evidence>
<dbReference type="EMBL" id="JALJEJ010000016">
    <property type="protein sequence ID" value="MCJ8212004.1"/>
    <property type="molecule type" value="Genomic_DNA"/>
</dbReference>
<keyword evidence="1" id="KW-1133">Transmembrane helix</keyword>
<dbReference type="GO" id="GO:0016989">
    <property type="term" value="F:sigma factor antagonist activity"/>
    <property type="evidence" value="ECO:0007669"/>
    <property type="project" value="TreeGrafter"/>
</dbReference>
<dbReference type="PANTHER" id="PTHR30273:SF2">
    <property type="entry name" value="PROTEIN FECR"/>
    <property type="match status" value="1"/>
</dbReference>
<dbReference type="PANTHER" id="PTHR30273">
    <property type="entry name" value="PERIPLASMIC SIGNAL SENSOR AND SIGMA FACTOR ACTIVATOR FECR-RELATED"/>
    <property type="match status" value="1"/>
</dbReference>
<dbReference type="Pfam" id="PF04773">
    <property type="entry name" value="FecR"/>
    <property type="match status" value="1"/>
</dbReference>
<organism evidence="4 5">
    <name type="scientific">Mucilaginibacter straminoryzae</name>
    <dbReference type="NCBI Taxonomy" id="2932774"/>
    <lineage>
        <taxon>Bacteria</taxon>
        <taxon>Pseudomonadati</taxon>
        <taxon>Bacteroidota</taxon>
        <taxon>Sphingobacteriia</taxon>
        <taxon>Sphingobacteriales</taxon>
        <taxon>Sphingobacteriaceae</taxon>
        <taxon>Mucilaginibacter</taxon>
    </lineage>
</organism>
<feature type="domain" description="FecR protein" evidence="2">
    <location>
        <begin position="129"/>
        <end position="213"/>
    </location>
</feature>
<dbReference type="InterPro" id="IPR006860">
    <property type="entry name" value="FecR"/>
</dbReference>
<dbReference type="RefSeq" id="WP_245133165.1">
    <property type="nucleotide sequence ID" value="NZ_JALJEJ010000016.1"/>
</dbReference>
<dbReference type="Pfam" id="PF16344">
    <property type="entry name" value="FecR_C"/>
    <property type="match status" value="1"/>
</dbReference>
<proteinExistence type="predicted"/>
<dbReference type="Gene3D" id="3.55.50.30">
    <property type="match status" value="1"/>
</dbReference>
<dbReference type="Proteomes" id="UP001139450">
    <property type="component" value="Unassembled WGS sequence"/>
</dbReference>
<evidence type="ECO:0000313" key="4">
    <source>
        <dbReference type="EMBL" id="MCJ8212004.1"/>
    </source>
</evidence>
<dbReference type="InterPro" id="IPR032508">
    <property type="entry name" value="FecR_C"/>
</dbReference>
<protein>
    <submittedName>
        <fullName evidence="4">FecR family protein</fullName>
    </submittedName>
</protein>
<dbReference type="AlphaFoldDB" id="A0A9X1X6N1"/>
<accession>A0A9X1X6N1</accession>
<evidence type="ECO:0000313" key="5">
    <source>
        <dbReference type="Proteomes" id="UP001139450"/>
    </source>
</evidence>
<dbReference type="PIRSF" id="PIRSF018266">
    <property type="entry name" value="FecR"/>
    <property type="match status" value="1"/>
</dbReference>
<dbReference type="Gene3D" id="2.60.120.1440">
    <property type="match status" value="1"/>
</dbReference>
<feature type="transmembrane region" description="Helical" evidence="1">
    <location>
        <begin position="77"/>
        <end position="97"/>
    </location>
</feature>
<feature type="domain" description="Protein FecR C-terminal" evidence="3">
    <location>
        <begin position="271"/>
        <end position="336"/>
    </location>
</feature>
<reference evidence="4" key="1">
    <citation type="submission" date="2022-04" db="EMBL/GenBank/DDBJ databases">
        <title>Mucilaginibacter sp. RS28 isolated from freshwater.</title>
        <authorList>
            <person name="Ko S.-R."/>
        </authorList>
    </citation>
    <scope>NUCLEOTIDE SEQUENCE</scope>
    <source>
        <strain evidence="4">RS28</strain>
    </source>
</reference>
<sequence>MKKTIPDELLERYLNGQCSEEELARVREWYHSFSKGNDQLSEMSQTEVELLEKRLYGNITEAIGQTSATSRGRVVKMFRYAAAVAVAALFVGGFYFLNTGRVSFKTAVPVAQKTVEQVDITNNSNTVYKAHLPDKSIVWLQPGSNLRYPKTFAANARVVSMYGVGFFEVTKNPKRPFIINGRSIITKVWGTSFLIRDKYRSKTADVSVVTGKVSVSLKKNEADDTFSTSLEKHEVLLYPKDKAICFLDQHLLKTERVVREPALKQWSQASLSFDNKPMREIIPVLSATYGVKIKVANERINRYMLTADFEGFNLPDILAALKKSINVSYEIKDDLIELN</sequence>
<name>A0A9X1X6N1_9SPHI</name>
<evidence type="ECO:0000256" key="1">
    <source>
        <dbReference type="SAM" id="Phobius"/>
    </source>
</evidence>
<keyword evidence="5" id="KW-1185">Reference proteome</keyword>
<comment type="caution">
    <text evidence="4">The sequence shown here is derived from an EMBL/GenBank/DDBJ whole genome shotgun (WGS) entry which is preliminary data.</text>
</comment>
<dbReference type="InterPro" id="IPR012373">
    <property type="entry name" value="Ferrdict_sens_TM"/>
</dbReference>
<keyword evidence="1" id="KW-0812">Transmembrane</keyword>
<keyword evidence="1" id="KW-0472">Membrane</keyword>
<evidence type="ECO:0000259" key="3">
    <source>
        <dbReference type="Pfam" id="PF16344"/>
    </source>
</evidence>